<name>A0A3B0CMZ8_9BACL</name>
<dbReference type="OrthoDB" id="2853529at2"/>
<dbReference type="EMBL" id="RBAH01000002">
    <property type="protein sequence ID" value="RKN86251.1"/>
    <property type="molecule type" value="Genomic_DNA"/>
</dbReference>
<evidence type="ECO:0000259" key="1">
    <source>
        <dbReference type="Pfam" id="PF12867"/>
    </source>
</evidence>
<dbReference type="SUPFAM" id="SSF109854">
    <property type="entry name" value="DinB/YfiT-like putative metalloenzymes"/>
    <property type="match status" value="1"/>
</dbReference>
<evidence type="ECO:0000313" key="2">
    <source>
        <dbReference type="EMBL" id="RKN86251.1"/>
    </source>
</evidence>
<evidence type="ECO:0000313" key="3">
    <source>
        <dbReference type="Proteomes" id="UP000282311"/>
    </source>
</evidence>
<dbReference type="Proteomes" id="UP000282311">
    <property type="component" value="Unassembled WGS sequence"/>
</dbReference>
<keyword evidence="3" id="KW-1185">Reference proteome</keyword>
<proteinExistence type="predicted"/>
<sequence>MSEIDIEAFLDTHGQLVRAVAGLTREELTWKMSPQSWSVTEVLNHLADHSIVVSFRLRDVLAGTTARLPSFEQDAWVSGQLANEAEVATILETFEQLLRYNGLLLRRLPASGLEKSGVNAKGDTVRIADIVESFTKHVYRHLEQIERVRRAYREAQPAV</sequence>
<dbReference type="AlphaFoldDB" id="A0A3B0CMZ8"/>
<dbReference type="InterPro" id="IPR024775">
    <property type="entry name" value="DinB-like"/>
</dbReference>
<dbReference type="Pfam" id="PF12867">
    <property type="entry name" value="DinB_2"/>
    <property type="match status" value="1"/>
</dbReference>
<dbReference type="Gene3D" id="1.20.120.450">
    <property type="entry name" value="dinb family like domain"/>
    <property type="match status" value="1"/>
</dbReference>
<protein>
    <submittedName>
        <fullName evidence="2">DinB family protein</fullName>
    </submittedName>
</protein>
<feature type="domain" description="DinB-like" evidence="1">
    <location>
        <begin position="12"/>
        <end position="145"/>
    </location>
</feature>
<organism evidence="2 3">
    <name type="scientific">Paenibacillus ginsengarvi</name>
    <dbReference type="NCBI Taxonomy" id="400777"/>
    <lineage>
        <taxon>Bacteria</taxon>
        <taxon>Bacillati</taxon>
        <taxon>Bacillota</taxon>
        <taxon>Bacilli</taxon>
        <taxon>Bacillales</taxon>
        <taxon>Paenibacillaceae</taxon>
        <taxon>Paenibacillus</taxon>
    </lineage>
</organism>
<dbReference type="InterPro" id="IPR034660">
    <property type="entry name" value="DinB/YfiT-like"/>
</dbReference>
<reference evidence="2 3" key="1">
    <citation type="journal article" date="2007" name="Int. J. Syst. Evol. Microbiol.">
        <title>Paenibacillus ginsengarvi sp. nov., isolated from soil from ginseng cultivation.</title>
        <authorList>
            <person name="Yoon M.H."/>
            <person name="Ten L.N."/>
            <person name="Im W.T."/>
        </authorList>
    </citation>
    <scope>NUCLEOTIDE SEQUENCE [LARGE SCALE GENOMIC DNA]</scope>
    <source>
        <strain evidence="2 3">KCTC 13059</strain>
    </source>
</reference>
<dbReference type="RefSeq" id="WP_120745942.1">
    <property type="nucleotide sequence ID" value="NZ_RBAH01000002.1"/>
</dbReference>
<comment type="caution">
    <text evidence="2">The sequence shown here is derived from an EMBL/GenBank/DDBJ whole genome shotgun (WGS) entry which is preliminary data.</text>
</comment>
<gene>
    <name evidence="2" type="ORF">D7M11_04365</name>
</gene>
<accession>A0A3B0CMZ8</accession>